<evidence type="ECO:0000313" key="2">
    <source>
        <dbReference type="Proteomes" id="UP000789901"/>
    </source>
</evidence>
<comment type="caution">
    <text evidence="1">The sequence shown here is derived from an EMBL/GenBank/DDBJ whole genome shotgun (WGS) entry which is preliminary data.</text>
</comment>
<proteinExistence type="predicted"/>
<name>A0ABM8W6S3_GIGMA</name>
<dbReference type="Proteomes" id="UP000789901">
    <property type="component" value="Unassembled WGS sequence"/>
</dbReference>
<sequence>MFKFNPVKHKINILKEIADLTPKDGNESLFNHHDKFKDDTNKSSNSSAYDQFNTIIIETSLYIHFLISTTDNAALKKNSFCSNYKIRTINNLSQSLDFEVIKIIESSLSTHHNQFYKVLPLENLIGLHYGGYSASYIEIEYSNYLYSIFQSLRTMSTLNSDDYKTPNGNHVLKQDNSLAIENIGSYLIYEFQSLQTTKINDAITFNMNKISMLNDMITNIETQLKDIRDSVEEGINLSEEIINIEMIQQNLIDATNASIGECNEFESLYLNTICKDVNILMKGISEFNIRFCDAYEIGVKEVPYSRENKIKFPGRHRI</sequence>
<reference evidence="1 2" key="1">
    <citation type="submission" date="2021-06" db="EMBL/GenBank/DDBJ databases">
        <authorList>
            <person name="Kallberg Y."/>
            <person name="Tangrot J."/>
            <person name="Rosling A."/>
        </authorList>
    </citation>
    <scope>NUCLEOTIDE SEQUENCE [LARGE SCALE GENOMIC DNA]</scope>
    <source>
        <strain evidence="1 2">120-4 pot B 10/14</strain>
    </source>
</reference>
<dbReference type="EMBL" id="CAJVQB010001531">
    <property type="protein sequence ID" value="CAG8539740.1"/>
    <property type="molecule type" value="Genomic_DNA"/>
</dbReference>
<accession>A0ABM8W6S3</accession>
<protein>
    <submittedName>
        <fullName evidence="1">10660_t:CDS:1</fullName>
    </submittedName>
</protein>
<keyword evidence="2" id="KW-1185">Reference proteome</keyword>
<evidence type="ECO:0000313" key="1">
    <source>
        <dbReference type="EMBL" id="CAG8539740.1"/>
    </source>
</evidence>
<organism evidence="1 2">
    <name type="scientific">Gigaspora margarita</name>
    <dbReference type="NCBI Taxonomy" id="4874"/>
    <lineage>
        <taxon>Eukaryota</taxon>
        <taxon>Fungi</taxon>
        <taxon>Fungi incertae sedis</taxon>
        <taxon>Mucoromycota</taxon>
        <taxon>Glomeromycotina</taxon>
        <taxon>Glomeromycetes</taxon>
        <taxon>Diversisporales</taxon>
        <taxon>Gigasporaceae</taxon>
        <taxon>Gigaspora</taxon>
    </lineage>
</organism>
<gene>
    <name evidence="1" type="ORF">GMARGA_LOCUS4023</name>
</gene>